<dbReference type="Proteomes" id="UP000291343">
    <property type="component" value="Unassembled WGS sequence"/>
</dbReference>
<proteinExistence type="predicted"/>
<dbReference type="OrthoDB" id="60433at2759"/>
<evidence type="ECO:0000313" key="3">
    <source>
        <dbReference type="Proteomes" id="UP000291343"/>
    </source>
</evidence>
<comment type="caution">
    <text evidence="2">The sequence shown here is derived from an EMBL/GenBank/DDBJ whole genome shotgun (WGS) entry which is preliminary data.</text>
</comment>
<reference evidence="2 3" key="1">
    <citation type="journal article" date="2017" name="Gigascience">
        <title>Genome sequence of the small brown planthopper, Laodelphax striatellus.</title>
        <authorList>
            <person name="Zhu J."/>
            <person name="Jiang F."/>
            <person name="Wang X."/>
            <person name="Yang P."/>
            <person name="Bao Y."/>
            <person name="Zhao W."/>
            <person name="Wang W."/>
            <person name="Lu H."/>
            <person name="Wang Q."/>
            <person name="Cui N."/>
            <person name="Li J."/>
            <person name="Chen X."/>
            <person name="Luo L."/>
            <person name="Yu J."/>
            <person name="Kang L."/>
            <person name="Cui F."/>
        </authorList>
    </citation>
    <scope>NUCLEOTIDE SEQUENCE [LARGE SCALE GENOMIC DNA]</scope>
    <source>
        <strain evidence="2">Lst14</strain>
    </source>
</reference>
<sequence length="78" mass="8662">MVLKETPERDEEDSVSLDPKAREWQVRAAQCNYQALAKMAGENHRLARLKSVPKRVRVGSTTRQSALKSVGSPLAGEQ</sequence>
<evidence type="ECO:0000313" key="2">
    <source>
        <dbReference type="EMBL" id="RZF47147.1"/>
    </source>
</evidence>
<evidence type="ECO:0000256" key="1">
    <source>
        <dbReference type="SAM" id="MobiDB-lite"/>
    </source>
</evidence>
<feature type="region of interest" description="Disordered" evidence="1">
    <location>
        <begin position="56"/>
        <end position="78"/>
    </location>
</feature>
<dbReference type="EMBL" id="QKKF02004753">
    <property type="protein sequence ID" value="RZF47147.1"/>
    <property type="molecule type" value="Genomic_DNA"/>
</dbReference>
<accession>A0A482XN31</accession>
<name>A0A482XN31_LAOST</name>
<dbReference type="InParanoid" id="A0A482XN31"/>
<gene>
    <name evidence="2" type="ORF">LSTR_LSTR005225</name>
</gene>
<protein>
    <submittedName>
        <fullName evidence="2">Uncharacterized protein</fullName>
    </submittedName>
</protein>
<dbReference type="AlphaFoldDB" id="A0A482XN31"/>
<keyword evidence="3" id="KW-1185">Reference proteome</keyword>
<organism evidence="2 3">
    <name type="scientific">Laodelphax striatellus</name>
    <name type="common">Small brown planthopper</name>
    <name type="synonym">Delphax striatella</name>
    <dbReference type="NCBI Taxonomy" id="195883"/>
    <lineage>
        <taxon>Eukaryota</taxon>
        <taxon>Metazoa</taxon>
        <taxon>Ecdysozoa</taxon>
        <taxon>Arthropoda</taxon>
        <taxon>Hexapoda</taxon>
        <taxon>Insecta</taxon>
        <taxon>Pterygota</taxon>
        <taxon>Neoptera</taxon>
        <taxon>Paraneoptera</taxon>
        <taxon>Hemiptera</taxon>
        <taxon>Auchenorrhyncha</taxon>
        <taxon>Fulgoroidea</taxon>
        <taxon>Delphacidae</taxon>
        <taxon>Criomorphinae</taxon>
        <taxon>Laodelphax</taxon>
    </lineage>
</organism>